<dbReference type="HOGENOM" id="CLU_2297300_0_0_1"/>
<dbReference type="eggNOG" id="ENOG502RTHJ">
    <property type="taxonomic scope" value="Eukaryota"/>
</dbReference>
<dbReference type="VEuPathDB" id="FungiDB:PYU1_G011312"/>
<keyword evidence="2" id="KW-1185">Reference proteome</keyword>
<evidence type="ECO:0000313" key="1">
    <source>
        <dbReference type="EnsemblProtists" id="PYU1_T011337"/>
    </source>
</evidence>
<reference evidence="1" key="3">
    <citation type="submission" date="2015-02" db="UniProtKB">
        <authorList>
            <consortium name="EnsemblProtists"/>
        </authorList>
    </citation>
    <scope>IDENTIFICATION</scope>
    <source>
        <strain evidence="1">DAOM BR144</strain>
    </source>
</reference>
<dbReference type="Proteomes" id="UP000019132">
    <property type="component" value="Unassembled WGS sequence"/>
</dbReference>
<proteinExistence type="predicted"/>
<sequence>MSGWGLRLNPWGSSYSSLECDQMRFVHKSFCEAMEIGEEDLPLQLKMDESFYPTYKPTTTDFDEHTFMRKMQDTVGLLRNPAEAIISSILFTSLLSLNVDI</sequence>
<reference evidence="2" key="1">
    <citation type="journal article" date="2010" name="Genome Biol.">
        <title>Genome sequence of the necrotrophic plant pathogen Pythium ultimum reveals original pathogenicity mechanisms and effector repertoire.</title>
        <authorList>
            <person name="Levesque C.A."/>
            <person name="Brouwer H."/>
            <person name="Cano L."/>
            <person name="Hamilton J.P."/>
            <person name="Holt C."/>
            <person name="Huitema E."/>
            <person name="Raffaele S."/>
            <person name="Robideau G.P."/>
            <person name="Thines M."/>
            <person name="Win J."/>
            <person name="Zerillo M.M."/>
            <person name="Beakes G.W."/>
            <person name="Boore J.L."/>
            <person name="Busam D."/>
            <person name="Dumas B."/>
            <person name="Ferriera S."/>
            <person name="Fuerstenberg S.I."/>
            <person name="Gachon C.M."/>
            <person name="Gaulin E."/>
            <person name="Govers F."/>
            <person name="Grenville-Briggs L."/>
            <person name="Horner N."/>
            <person name="Hostetler J."/>
            <person name="Jiang R.H."/>
            <person name="Johnson J."/>
            <person name="Krajaejun T."/>
            <person name="Lin H."/>
            <person name="Meijer H.J."/>
            <person name="Moore B."/>
            <person name="Morris P."/>
            <person name="Phuntmart V."/>
            <person name="Puiu D."/>
            <person name="Shetty J."/>
            <person name="Stajich J.E."/>
            <person name="Tripathy S."/>
            <person name="Wawra S."/>
            <person name="van West P."/>
            <person name="Whitty B.R."/>
            <person name="Coutinho P.M."/>
            <person name="Henrissat B."/>
            <person name="Martin F."/>
            <person name="Thomas P.D."/>
            <person name="Tyler B.M."/>
            <person name="De Vries R.P."/>
            <person name="Kamoun S."/>
            <person name="Yandell M."/>
            <person name="Tisserat N."/>
            <person name="Buell C.R."/>
        </authorList>
    </citation>
    <scope>NUCLEOTIDE SEQUENCE</scope>
    <source>
        <strain evidence="2">DAOM:BR144</strain>
    </source>
</reference>
<dbReference type="AlphaFoldDB" id="K3X288"/>
<accession>K3X288</accession>
<organism evidence="1 2">
    <name type="scientific">Globisporangium ultimum (strain ATCC 200006 / CBS 805.95 / DAOM BR144)</name>
    <name type="common">Pythium ultimum</name>
    <dbReference type="NCBI Taxonomy" id="431595"/>
    <lineage>
        <taxon>Eukaryota</taxon>
        <taxon>Sar</taxon>
        <taxon>Stramenopiles</taxon>
        <taxon>Oomycota</taxon>
        <taxon>Peronosporomycetes</taxon>
        <taxon>Pythiales</taxon>
        <taxon>Pythiaceae</taxon>
        <taxon>Globisporangium</taxon>
    </lineage>
</organism>
<protein>
    <submittedName>
        <fullName evidence="1">Uncharacterized protein</fullName>
    </submittedName>
</protein>
<dbReference type="EMBL" id="GL376562">
    <property type="status" value="NOT_ANNOTATED_CDS"/>
    <property type="molecule type" value="Genomic_DNA"/>
</dbReference>
<dbReference type="EnsemblProtists" id="PYU1_T011337">
    <property type="protein sequence ID" value="PYU1_T011337"/>
    <property type="gene ID" value="PYU1_G011312"/>
</dbReference>
<dbReference type="InParanoid" id="K3X288"/>
<evidence type="ECO:0000313" key="2">
    <source>
        <dbReference type="Proteomes" id="UP000019132"/>
    </source>
</evidence>
<reference evidence="2" key="2">
    <citation type="submission" date="2010-04" db="EMBL/GenBank/DDBJ databases">
        <authorList>
            <person name="Buell R."/>
            <person name="Hamilton J."/>
            <person name="Hostetler J."/>
        </authorList>
    </citation>
    <scope>NUCLEOTIDE SEQUENCE [LARGE SCALE GENOMIC DNA]</scope>
    <source>
        <strain evidence="2">DAOM:BR144</strain>
    </source>
</reference>
<name>K3X288_GLOUD</name>